<evidence type="ECO:0000313" key="4">
    <source>
        <dbReference type="Proteomes" id="UP000005010"/>
    </source>
</evidence>
<dbReference type="Proteomes" id="UP000005010">
    <property type="component" value="Chromosome"/>
</dbReference>
<dbReference type="CDD" id="cd00063">
    <property type="entry name" value="FN3"/>
    <property type="match status" value="1"/>
</dbReference>
<organism evidence="3 4">
    <name type="scientific">Helicobacter cetorum (strain ATCC BAA-429 / MIT 00-7128)</name>
    <dbReference type="NCBI Taxonomy" id="182217"/>
    <lineage>
        <taxon>Bacteria</taxon>
        <taxon>Pseudomonadati</taxon>
        <taxon>Campylobacterota</taxon>
        <taxon>Epsilonproteobacteria</taxon>
        <taxon>Campylobacterales</taxon>
        <taxon>Helicobacteraceae</taxon>
        <taxon>Helicobacter</taxon>
    </lineage>
</organism>
<dbReference type="PROSITE" id="PS50853">
    <property type="entry name" value="FN3"/>
    <property type="match status" value="2"/>
</dbReference>
<dbReference type="InterPro" id="IPR013783">
    <property type="entry name" value="Ig-like_fold"/>
</dbReference>
<dbReference type="PANTHER" id="PTHR46708">
    <property type="entry name" value="TENASCIN"/>
    <property type="match status" value="1"/>
</dbReference>
<dbReference type="PROSITE" id="PS51257">
    <property type="entry name" value="PROKAR_LIPOPROTEIN"/>
    <property type="match status" value="1"/>
</dbReference>
<dbReference type="SUPFAM" id="SSF49265">
    <property type="entry name" value="Fibronectin type III"/>
    <property type="match status" value="2"/>
</dbReference>
<proteinExistence type="predicted"/>
<dbReference type="PANTHER" id="PTHR46708:SF2">
    <property type="entry name" value="FIBRONECTIN TYPE-III DOMAIN-CONTAINING PROTEIN"/>
    <property type="match status" value="1"/>
</dbReference>
<feature type="domain" description="Fibronectin type-III" evidence="2">
    <location>
        <begin position="328"/>
        <end position="419"/>
    </location>
</feature>
<dbReference type="SMART" id="SM00060">
    <property type="entry name" value="FN3"/>
    <property type="match status" value="3"/>
</dbReference>
<dbReference type="HOGENOM" id="CLU_680919_0_0_7"/>
<evidence type="ECO:0000256" key="1">
    <source>
        <dbReference type="ARBA" id="ARBA00022737"/>
    </source>
</evidence>
<gene>
    <name evidence="3" type="ordered locus">HCW_04785</name>
</gene>
<evidence type="ECO:0000313" key="3">
    <source>
        <dbReference type="EMBL" id="AFI04224.1"/>
    </source>
</evidence>
<dbReference type="EMBL" id="CP003479">
    <property type="protein sequence ID" value="AFI04224.1"/>
    <property type="molecule type" value="Genomic_DNA"/>
</dbReference>
<dbReference type="InterPro" id="IPR050991">
    <property type="entry name" value="ECM_Regulatory_Proteins"/>
</dbReference>
<dbReference type="KEGG" id="hce:HCW_04785"/>
<feature type="domain" description="Fibronectin type-III" evidence="2">
    <location>
        <begin position="142"/>
        <end position="234"/>
    </location>
</feature>
<name>I0EMQ5_HELC0</name>
<dbReference type="RefSeq" id="WP_014661094.1">
    <property type="nucleotide sequence ID" value="NC_017737.1"/>
</dbReference>
<dbReference type="InterPro" id="IPR036116">
    <property type="entry name" value="FN3_sf"/>
</dbReference>
<accession>I0EMQ5</accession>
<dbReference type="PATRIC" id="fig|182217.3.peg.1019"/>
<dbReference type="AlphaFoldDB" id="I0EMQ5"/>
<sequence>MRSWTKTRYLALFVQTSVVLGILMGCSSVKNHKFLAFDNKEHVDSQLPIVHSIRTINDVSSVGFEWANIVDAYKIDGFILYRLKKDGKPKKIATIKNPYATHYYDDGLETESAYIYQMATYKGDRISNLSNAISTKTSFINPVEQVFASQAYPKGVKVFWSPHPNPSISRYIIQRQNKDGKFSNIAMVKNRLYVEYFDKNLQDGQHYNYRVIAENFTGDKSKPSMVVEGKTKNLPPPITNVRVSQNLTRHIELSWDKSPQADVIAYRIYASNARKDKYKLIAQTANTSYVDKIERDNVTRFYKVVAMDKVHIEGELPKDPVIGETAPRPEAPIIIKGLIQDSSALIQWENSIGPKINHYAVYRFEGNSKTPLRFGNITQNQFIDKDMKVGTAYRYQVVSVDKDGLESHPSKEVRLFLER</sequence>
<protein>
    <recommendedName>
        <fullName evidence="2">Fibronectin type-III domain-containing protein</fullName>
    </recommendedName>
</protein>
<reference evidence="4" key="1">
    <citation type="submission" date="2012-04" db="EMBL/GenBank/DDBJ databases">
        <title>Complete genome sequence of Helicobacter cetorum strain MIT 00-7128.</title>
        <authorList>
            <person name="Kersulyte D."/>
            <person name="Berg D.E."/>
        </authorList>
    </citation>
    <scope>NUCLEOTIDE SEQUENCE [LARGE SCALE GENOMIC DNA]</scope>
    <source>
        <strain evidence="4">MIT 00-7128</strain>
    </source>
</reference>
<keyword evidence="1" id="KW-0677">Repeat</keyword>
<keyword evidence="4" id="KW-1185">Reference proteome</keyword>
<dbReference type="Gene3D" id="2.60.40.10">
    <property type="entry name" value="Immunoglobulins"/>
    <property type="match status" value="4"/>
</dbReference>
<dbReference type="STRING" id="182217.HCW_04785"/>
<dbReference type="eggNOG" id="COG4733">
    <property type="taxonomic scope" value="Bacteria"/>
</dbReference>
<evidence type="ECO:0000259" key="2">
    <source>
        <dbReference type="PROSITE" id="PS50853"/>
    </source>
</evidence>
<dbReference type="InterPro" id="IPR003961">
    <property type="entry name" value="FN3_dom"/>
</dbReference>